<gene>
    <name evidence="2" type="ORF">BJ095_102265</name>
</gene>
<evidence type="ECO:0000313" key="2">
    <source>
        <dbReference type="EMBL" id="PYF08499.1"/>
    </source>
</evidence>
<evidence type="ECO:0008006" key="4">
    <source>
        <dbReference type="Google" id="ProtNLM"/>
    </source>
</evidence>
<dbReference type="EMBL" id="QJTJ01000002">
    <property type="protein sequence ID" value="PYF08499.1"/>
    <property type="molecule type" value="Genomic_DNA"/>
</dbReference>
<keyword evidence="3" id="KW-1185">Reference proteome</keyword>
<reference evidence="2 3" key="1">
    <citation type="submission" date="2018-06" db="EMBL/GenBank/DDBJ databases">
        <title>Genomic Encyclopedia of Archaeal and Bacterial Type Strains, Phase II (KMG-II): from individual species to whole genera.</title>
        <authorList>
            <person name="Goeker M."/>
        </authorList>
    </citation>
    <scope>NUCLEOTIDE SEQUENCE [LARGE SCALE GENOMIC DNA]</scope>
    <source>
        <strain evidence="2 3">KACC 16626</strain>
    </source>
</reference>
<proteinExistence type="predicted"/>
<keyword evidence="1" id="KW-0732">Signal</keyword>
<evidence type="ECO:0000313" key="3">
    <source>
        <dbReference type="Proteomes" id="UP000247416"/>
    </source>
</evidence>
<name>A0A318U8Z6_9BACL</name>
<dbReference type="RefSeq" id="WP_181417943.1">
    <property type="nucleotide sequence ID" value="NZ_PYWJ01000001.1"/>
</dbReference>
<sequence>MRKQFYLIMCLIGSLIFLAACKDNHDKPPVEAKNEVKEIKTSGSLDKINSLLKEV</sequence>
<feature type="chain" id="PRO_5038829659" description="Lipoprotein" evidence="1">
    <location>
        <begin position="20"/>
        <end position="55"/>
    </location>
</feature>
<dbReference type="AlphaFoldDB" id="A0A318U8Z6"/>
<comment type="caution">
    <text evidence="2">The sequence shown here is derived from an EMBL/GenBank/DDBJ whole genome shotgun (WGS) entry which is preliminary data.</text>
</comment>
<dbReference type="PROSITE" id="PS51257">
    <property type="entry name" value="PROKAR_LIPOPROTEIN"/>
    <property type="match status" value="1"/>
</dbReference>
<protein>
    <recommendedName>
        <fullName evidence="4">Lipoprotein</fullName>
    </recommendedName>
</protein>
<organism evidence="2 3">
    <name type="scientific">Ureibacillus chungkukjangi</name>
    <dbReference type="NCBI Taxonomy" id="1202712"/>
    <lineage>
        <taxon>Bacteria</taxon>
        <taxon>Bacillati</taxon>
        <taxon>Bacillota</taxon>
        <taxon>Bacilli</taxon>
        <taxon>Bacillales</taxon>
        <taxon>Caryophanaceae</taxon>
        <taxon>Ureibacillus</taxon>
    </lineage>
</organism>
<accession>A0A318U8Z6</accession>
<feature type="signal peptide" evidence="1">
    <location>
        <begin position="1"/>
        <end position="19"/>
    </location>
</feature>
<dbReference type="Proteomes" id="UP000247416">
    <property type="component" value="Unassembled WGS sequence"/>
</dbReference>
<evidence type="ECO:0000256" key="1">
    <source>
        <dbReference type="SAM" id="SignalP"/>
    </source>
</evidence>